<evidence type="ECO:0000313" key="4">
    <source>
        <dbReference type="Proteomes" id="UP000578697"/>
    </source>
</evidence>
<dbReference type="AlphaFoldDB" id="A0A840SHX0"/>
<accession>A0A840SHX0</accession>
<dbReference type="SUPFAM" id="SSF88713">
    <property type="entry name" value="Glycoside hydrolase/deacetylase"/>
    <property type="match status" value="1"/>
</dbReference>
<dbReference type="EMBL" id="JACHFR010000003">
    <property type="protein sequence ID" value="MBB5219748.1"/>
    <property type="molecule type" value="Genomic_DNA"/>
</dbReference>
<dbReference type="CDD" id="cd10917">
    <property type="entry name" value="CE4_NodB_like_6s_7s"/>
    <property type="match status" value="1"/>
</dbReference>
<dbReference type="Pfam" id="PF07676">
    <property type="entry name" value="PD40"/>
    <property type="match status" value="1"/>
</dbReference>
<sequence length="744" mass="82311">MKKVFFSAAVFISSLLAYGEASFSGLDLNQKDSLLFTVHQKVPGASEYDSLFTVNLGEEKISGAPELLTCFPEKMELLNQNATLQLRNRYGTAWYSFADDSLSWKTESDRIPVEYTKIGAVSPSPDGKWLCYVNQTKNAQGQLVLVEIMSGKSHILVDENPFRYDSVNVKWAPDSKALLYEKNGAVYFITPSSAFKNVNLPEEYRKIGDGYISSVQWTGSSSLLYVSGDIIYSIRENELYTRGLYSSFVGNGTIAGRLPQAFNPASDEFFCDEDGRQLVVITGGNFVSYYSVGSAGYDYVTSRGIYPLTGIKGSPLGFKVLWTSERKPVLWIGMLSFSTGRRTAAFYSLYGKNGRMELLLDVPESTAPVISPDGKHVAFAGNDSAFVYDLTEWKLCGKISGEKILSILWLTNSTVVAGGVETVSLYTMDYKTLASSSQVLFLSSSGSPFWNGTEICSELSSKKTYSWNPEKKSWVQRSSPSGRALPSEKNSRYRVFLGSSQNRNFTNSIYVRSLAGKVITYPVFAQTEVPVKERKIKKVALVFDAMENGEGVARILSVLNEFSMKGTFFFDGEFIRRYPVETKQIVASGSECASIFYSSADLLSSNFIIDADFIKRGLARNEDEFFQVTGKELSLLWHAPYYSSSDLMKKAAAEAGYTYVEAYSGIRDSVSFEDAAADSKIKYMSSSQLIDAIAENLYDGMIISVSVGKSSGSRKDYLYENIDLLISAILDSGCQIVDVSELVK</sequence>
<evidence type="ECO:0000256" key="1">
    <source>
        <dbReference type="SAM" id="SignalP"/>
    </source>
</evidence>
<reference evidence="3 4" key="1">
    <citation type="submission" date="2020-08" db="EMBL/GenBank/DDBJ databases">
        <title>Genomic Encyclopedia of Type Strains, Phase IV (KMG-IV): sequencing the most valuable type-strain genomes for metagenomic binning, comparative biology and taxonomic classification.</title>
        <authorList>
            <person name="Goeker M."/>
        </authorList>
    </citation>
    <scope>NUCLEOTIDE SEQUENCE [LARGE SCALE GENOMIC DNA]</scope>
    <source>
        <strain evidence="3 4">DSM 103679</strain>
    </source>
</reference>
<dbReference type="PROSITE" id="PS51677">
    <property type="entry name" value="NODB"/>
    <property type="match status" value="1"/>
</dbReference>
<dbReference type="InterPro" id="IPR011330">
    <property type="entry name" value="Glyco_hydro/deAcase_b/a-brl"/>
</dbReference>
<evidence type="ECO:0000313" key="3">
    <source>
        <dbReference type="EMBL" id="MBB5219748.1"/>
    </source>
</evidence>
<feature type="chain" id="PRO_5032871766" evidence="1">
    <location>
        <begin position="20"/>
        <end position="744"/>
    </location>
</feature>
<dbReference type="RefSeq" id="WP_184653153.1">
    <property type="nucleotide sequence ID" value="NZ_JACHFR010000003.1"/>
</dbReference>
<gene>
    <name evidence="3" type="ORF">HNP77_002130</name>
</gene>
<dbReference type="Pfam" id="PF01522">
    <property type="entry name" value="Polysacc_deac_1"/>
    <property type="match status" value="1"/>
</dbReference>
<dbReference type="SUPFAM" id="SSF82171">
    <property type="entry name" value="DPP6 N-terminal domain-like"/>
    <property type="match status" value="1"/>
</dbReference>
<dbReference type="Gene3D" id="3.20.20.370">
    <property type="entry name" value="Glycoside hydrolase/deacetylase"/>
    <property type="match status" value="1"/>
</dbReference>
<name>A0A840SHX0_9SPIR</name>
<proteinExistence type="predicted"/>
<dbReference type="InterPro" id="IPR011659">
    <property type="entry name" value="WD40"/>
</dbReference>
<dbReference type="GO" id="GO:0016810">
    <property type="term" value="F:hydrolase activity, acting on carbon-nitrogen (but not peptide) bonds"/>
    <property type="evidence" value="ECO:0007669"/>
    <property type="project" value="InterPro"/>
</dbReference>
<evidence type="ECO:0000259" key="2">
    <source>
        <dbReference type="PROSITE" id="PS51677"/>
    </source>
</evidence>
<organism evidence="3 4">
    <name type="scientific">Treponema rectale</name>
    <dbReference type="NCBI Taxonomy" id="744512"/>
    <lineage>
        <taxon>Bacteria</taxon>
        <taxon>Pseudomonadati</taxon>
        <taxon>Spirochaetota</taxon>
        <taxon>Spirochaetia</taxon>
        <taxon>Spirochaetales</taxon>
        <taxon>Treponemataceae</taxon>
        <taxon>Treponema</taxon>
    </lineage>
</organism>
<feature type="signal peptide" evidence="1">
    <location>
        <begin position="1"/>
        <end position="19"/>
    </location>
</feature>
<dbReference type="Proteomes" id="UP000578697">
    <property type="component" value="Unassembled WGS sequence"/>
</dbReference>
<dbReference type="InterPro" id="IPR002509">
    <property type="entry name" value="NODB_dom"/>
</dbReference>
<comment type="caution">
    <text evidence="3">The sequence shown here is derived from an EMBL/GenBank/DDBJ whole genome shotgun (WGS) entry which is preliminary data.</text>
</comment>
<keyword evidence="4" id="KW-1185">Reference proteome</keyword>
<dbReference type="GO" id="GO:0005975">
    <property type="term" value="P:carbohydrate metabolic process"/>
    <property type="evidence" value="ECO:0007669"/>
    <property type="project" value="InterPro"/>
</dbReference>
<protein>
    <submittedName>
        <fullName evidence="3">Peptidoglycan/xylan/chitin deacetylase (PgdA/CDA1 family)</fullName>
    </submittedName>
</protein>
<keyword evidence="1" id="KW-0732">Signal</keyword>
<feature type="domain" description="NodB homology" evidence="2">
    <location>
        <begin position="537"/>
        <end position="737"/>
    </location>
</feature>